<keyword evidence="2" id="KW-1185">Reference proteome</keyword>
<evidence type="ECO:0000313" key="1">
    <source>
        <dbReference type="EMBL" id="SMO59935.1"/>
    </source>
</evidence>
<sequence>MKFSDEVLKAYLEGKANEAEAQAIEAAVAAEPELEARLMGLDPFAPVVQAVFEHVPAEMPRMVLPDPNAEIQTSGGPLRLLAVAASVAVISVSATYLVTRPQPMGWAEQAAIYQSLYAADTIAGMDSSEQALTTQFDQAEAQLGLSLRRDTLEALPGMELKRAQVLSFRGKPLVQVVFANEQGQPFAFCVIRQGAGAPSKDLKEAVLSGLATATWSKDGYGYMLIGDSDQTDLESKLEILTATFAS</sequence>
<dbReference type="OrthoDB" id="7006010at2"/>
<dbReference type="EMBL" id="FXTE01000003">
    <property type="protein sequence ID" value="SMO59935.1"/>
    <property type="molecule type" value="Genomic_DNA"/>
</dbReference>
<accession>A0A521CKM1</accession>
<evidence type="ECO:0008006" key="3">
    <source>
        <dbReference type="Google" id="ProtNLM"/>
    </source>
</evidence>
<dbReference type="RefSeq" id="WP_142636107.1">
    <property type="nucleotide sequence ID" value="NZ_CANMDC010000003.1"/>
</dbReference>
<proteinExistence type="predicted"/>
<name>A0A521CKM1_9RHOB</name>
<evidence type="ECO:0000313" key="2">
    <source>
        <dbReference type="Proteomes" id="UP000319555"/>
    </source>
</evidence>
<gene>
    <name evidence="1" type="ORF">SAMN06265380_10367</name>
</gene>
<reference evidence="1 2" key="1">
    <citation type="submission" date="2017-05" db="EMBL/GenBank/DDBJ databases">
        <authorList>
            <person name="Varghese N."/>
            <person name="Submissions S."/>
        </authorList>
    </citation>
    <scope>NUCLEOTIDE SEQUENCE [LARGE SCALE GENOMIC DNA]</scope>
    <source>
        <strain evidence="1 2">DSM 28009</strain>
    </source>
</reference>
<organism evidence="1 2">
    <name type="scientific">Ruegeria faecimaris</name>
    <dbReference type="NCBI Taxonomy" id="686389"/>
    <lineage>
        <taxon>Bacteria</taxon>
        <taxon>Pseudomonadati</taxon>
        <taxon>Pseudomonadota</taxon>
        <taxon>Alphaproteobacteria</taxon>
        <taxon>Rhodobacterales</taxon>
        <taxon>Roseobacteraceae</taxon>
        <taxon>Ruegeria</taxon>
    </lineage>
</organism>
<dbReference type="Proteomes" id="UP000319555">
    <property type="component" value="Unassembled WGS sequence"/>
</dbReference>
<protein>
    <recommendedName>
        <fullName evidence="3">Transmembrane transcriptional regulator (Anti-sigma factor RsiW)</fullName>
    </recommendedName>
</protein>
<dbReference type="AlphaFoldDB" id="A0A521CKM1"/>